<dbReference type="AlphaFoldDB" id="A0A1X1RQV5"/>
<keyword evidence="1" id="KW-0472">Membrane</keyword>
<feature type="transmembrane region" description="Helical" evidence="1">
    <location>
        <begin position="127"/>
        <end position="146"/>
    </location>
</feature>
<reference evidence="2 4" key="1">
    <citation type="submission" date="2016-01" db="EMBL/GenBank/DDBJ databases">
        <title>The new phylogeny of the genus Mycobacterium.</title>
        <authorList>
            <person name="Tarcisio F."/>
            <person name="Conor M."/>
            <person name="Antonella G."/>
            <person name="Elisabetta G."/>
            <person name="Giulia F.S."/>
            <person name="Sara T."/>
            <person name="Anna F."/>
            <person name="Clotilde B."/>
            <person name="Roberto B."/>
            <person name="Veronica D.S."/>
            <person name="Fabio R."/>
            <person name="Monica P."/>
            <person name="Olivier J."/>
            <person name="Enrico T."/>
            <person name="Nicola S."/>
        </authorList>
    </citation>
    <scope>NUCLEOTIDE SEQUENCE [LARGE SCALE GENOMIC DNA]</scope>
    <source>
        <strain evidence="2 4">DSM 44243</strain>
    </source>
</reference>
<feature type="transmembrane region" description="Helical" evidence="1">
    <location>
        <begin position="186"/>
        <end position="209"/>
    </location>
</feature>
<feature type="transmembrane region" description="Helical" evidence="1">
    <location>
        <begin position="54"/>
        <end position="71"/>
    </location>
</feature>
<organism evidence="2 4">
    <name type="scientific">Mycobacterium celatum</name>
    <dbReference type="NCBI Taxonomy" id="28045"/>
    <lineage>
        <taxon>Bacteria</taxon>
        <taxon>Bacillati</taxon>
        <taxon>Actinomycetota</taxon>
        <taxon>Actinomycetes</taxon>
        <taxon>Mycobacteriales</taxon>
        <taxon>Mycobacteriaceae</taxon>
        <taxon>Mycobacterium</taxon>
    </lineage>
</organism>
<dbReference type="EMBL" id="PDKV01000001">
    <property type="protein sequence ID" value="PIB81052.1"/>
    <property type="molecule type" value="Genomic_DNA"/>
</dbReference>
<gene>
    <name evidence="2" type="ORF">AWB95_11885</name>
    <name evidence="3" type="ORF">CQY23_01240</name>
</gene>
<dbReference type="Proteomes" id="UP000193907">
    <property type="component" value="Unassembled WGS sequence"/>
</dbReference>
<evidence type="ECO:0000313" key="5">
    <source>
        <dbReference type="Proteomes" id="UP000230971"/>
    </source>
</evidence>
<protein>
    <submittedName>
        <fullName evidence="2">Uncharacterized protein</fullName>
    </submittedName>
</protein>
<dbReference type="Proteomes" id="UP000230971">
    <property type="component" value="Unassembled WGS sequence"/>
</dbReference>
<comment type="caution">
    <text evidence="2">The sequence shown here is derived from an EMBL/GenBank/DDBJ whole genome shotgun (WGS) entry which is preliminary data.</text>
</comment>
<feature type="transmembrane region" description="Helical" evidence="1">
    <location>
        <begin position="153"/>
        <end position="174"/>
    </location>
</feature>
<dbReference type="STRING" id="28045.AWB95_11885"/>
<name>A0A1X1RQV5_MYCCE</name>
<sequence length="234" mass="26307">MNTFFIVTGAFGILLPTVIPSKSPQAERRIFWIGFLTASISAFFIAYPPDWKAGIVWALLASFTMIVRAYFSTSYIKIRGKVHAFHVEDSRPDLTPDSGTPSSIDYPGRDPAPDAYGGLGLTTAKKMWWLMVFLMALCALGVAEYFHFKDSLWSAALAAAVVVIIATALGHMDASWEYPIARRQRIQFGAASIITLGVFAVFYLGAYYAGKRWPWRNKRSLEYRAHPRHQKMWP</sequence>
<dbReference type="EMBL" id="LQOM01000028">
    <property type="protein sequence ID" value="ORV12743.1"/>
    <property type="molecule type" value="Genomic_DNA"/>
</dbReference>
<evidence type="ECO:0000313" key="4">
    <source>
        <dbReference type="Proteomes" id="UP000193907"/>
    </source>
</evidence>
<reference evidence="3 5" key="2">
    <citation type="journal article" date="2017" name="Infect. Genet. Evol.">
        <title>The new phylogeny of the genus Mycobacterium: The old and the news.</title>
        <authorList>
            <person name="Tortoli E."/>
            <person name="Fedrizzi T."/>
            <person name="Meehan C.J."/>
            <person name="Trovato A."/>
            <person name="Grottola A."/>
            <person name="Giacobazzi E."/>
            <person name="Serpini G.F."/>
            <person name="Tagliazucchi S."/>
            <person name="Fabio A."/>
            <person name="Bettua C."/>
            <person name="Bertorelli R."/>
            <person name="Frascaro F."/>
            <person name="De Sanctis V."/>
            <person name="Pecorari M."/>
            <person name="Jousson O."/>
            <person name="Segata N."/>
            <person name="Cirillo D.M."/>
        </authorList>
    </citation>
    <scope>NUCLEOTIDE SEQUENCE [LARGE SCALE GENOMIC DNA]</scope>
    <source>
        <strain evidence="3 5">NCTC 12882</strain>
    </source>
</reference>
<dbReference type="OrthoDB" id="4764216at2"/>
<proteinExistence type="predicted"/>
<keyword evidence="1" id="KW-0812">Transmembrane</keyword>
<accession>A0A1X1RQV5</accession>
<evidence type="ECO:0000313" key="2">
    <source>
        <dbReference type="EMBL" id="ORV12743.1"/>
    </source>
</evidence>
<evidence type="ECO:0000313" key="3">
    <source>
        <dbReference type="EMBL" id="PIB81052.1"/>
    </source>
</evidence>
<keyword evidence="1" id="KW-1133">Transmembrane helix</keyword>
<feature type="transmembrane region" description="Helical" evidence="1">
    <location>
        <begin position="30"/>
        <end position="47"/>
    </location>
</feature>
<evidence type="ECO:0000256" key="1">
    <source>
        <dbReference type="SAM" id="Phobius"/>
    </source>
</evidence>
<keyword evidence="4" id="KW-1185">Reference proteome</keyword>